<dbReference type="GO" id="GO:0016301">
    <property type="term" value="F:kinase activity"/>
    <property type="evidence" value="ECO:0007669"/>
    <property type="project" value="UniProtKB-KW"/>
</dbReference>
<evidence type="ECO:0000259" key="4">
    <source>
        <dbReference type="PROSITE" id="PS50885"/>
    </source>
</evidence>
<dbReference type="Proteomes" id="UP000031433">
    <property type="component" value="Unassembled WGS sequence"/>
</dbReference>
<dbReference type="InterPro" id="IPR035965">
    <property type="entry name" value="PAS-like_dom_sf"/>
</dbReference>
<dbReference type="PROSITE" id="PS50112">
    <property type="entry name" value="PAS"/>
    <property type="match status" value="1"/>
</dbReference>
<evidence type="ECO:0000256" key="1">
    <source>
        <dbReference type="SAM" id="Coils"/>
    </source>
</evidence>
<dbReference type="SMART" id="SM00091">
    <property type="entry name" value="PAS"/>
    <property type="match status" value="1"/>
</dbReference>
<keyword evidence="5" id="KW-0808">Transferase</keyword>
<reference evidence="5 6" key="1">
    <citation type="submission" date="2015-01" db="EMBL/GenBank/DDBJ databases">
        <title>Genome sequence of the anaerobic bacterium Geobacter soli GSS01, a dissimilatory Fe(III) reducer from soil.</title>
        <authorList>
            <person name="Yang G."/>
            <person name="Zhou S."/>
        </authorList>
    </citation>
    <scope>NUCLEOTIDE SEQUENCE [LARGE SCALE GENOMIC DNA]</scope>
    <source>
        <strain evidence="5 6">GSS01</strain>
    </source>
</reference>
<feature type="domain" description="PAS" evidence="3">
    <location>
        <begin position="289"/>
        <end position="344"/>
    </location>
</feature>
<dbReference type="CDD" id="cd06225">
    <property type="entry name" value="HAMP"/>
    <property type="match status" value="1"/>
</dbReference>
<keyword evidence="5" id="KW-0418">Kinase</keyword>
<dbReference type="NCBIfam" id="TIGR00229">
    <property type="entry name" value="sensory_box"/>
    <property type="match status" value="1"/>
</dbReference>
<organism evidence="5 6">
    <name type="scientific">Geobacter soli</name>
    <dbReference type="NCBI Taxonomy" id="1510391"/>
    <lineage>
        <taxon>Bacteria</taxon>
        <taxon>Pseudomonadati</taxon>
        <taxon>Thermodesulfobacteriota</taxon>
        <taxon>Desulfuromonadia</taxon>
        <taxon>Geobacterales</taxon>
        <taxon>Geobacteraceae</taxon>
        <taxon>Geobacter</taxon>
    </lineage>
</organism>
<dbReference type="SUPFAM" id="SSF55785">
    <property type="entry name" value="PYP-like sensor domain (PAS domain)"/>
    <property type="match status" value="1"/>
</dbReference>
<protein>
    <submittedName>
        <fullName evidence="5">Histidine kinase</fullName>
    </submittedName>
</protein>
<sequence length="405" mass="45026">MSWFANLKITTKFTVILCVMFVTLMGVNAVDDYLRQESLIVKDATDNARILARQIVETREYMSSVVRGEPEANFNLVPQVVATQVAKRITTGSKYYVRQVSLRYRNPANRPDAYETAMLQRFGREKAAEQWEVVTIGGKRVFRYLLPMTADASCLGCHGRYEEAPAFVQARFPKGHPSYGYRIGQLIGAVSVSIPMAELYRQIGINLKLDLAVVSGVVLLILAAMSFMVHRSIIRPVRSVATSIGNVAATGNFSERLGKSSDDEVGELVGAFNELMEELDRTTRQRQESEDRYRNVLEMAQSAIVTFLADGKLIIANRKAEDLFGLPKGELLGVSIYTFFEEGDAVKGAIETYLREGAAAMIGEATPQRIRSIRGNVTAVEMALSVSRSDHNPLFTAILRENGRY</sequence>
<dbReference type="Pfam" id="PF11845">
    <property type="entry name" value="Tll0287-like"/>
    <property type="match status" value="1"/>
</dbReference>
<dbReference type="Gene3D" id="3.30.450.20">
    <property type="entry name" value="PAS domain"/>
    <property type="match status" value="1"/>
</dbReference>
<dbReference type="SMART" id="SM00304">
    <property type="entry name" value="HAMP"/>
    <property type="match status" value="1"/>
</dbReference>
<dbReference type="Gene3D" id="3.30.450.290">
    <property type="match status" value="1"/>
</dbReference>
<evidence type="ECO:0000256" key="2">
    <source>
        <dbReference type="SAM" id="Phobius"/>
    </source>
</evidence>
<feature type="transmembrane region" description="Helical" evidence="2">
    <location>
        <begin position="211"/>
        <end position="229"/>
    </location>
</feature>
<dbReference type="InterPro" id="IPR003660">
    <property type="entry name" value="HAMP_dom"/>
</dbReference>
<dbReference type="InterPro" id="IPR021796">
    <property type="entry name" value="Tll0287-like_dom"/>
</dbReference>
<dbReference type="EMBL" id="JXBL01000001">
    <property type="protein sequence ID" value="KIE43982.1"/>
    <property type="molecule type" value="Genomic_DNA"/>
</dbReference>
<dbReference type="AlphaFoldDB" id="A0A0C1QSR2"/>
<dbReference type="InterPro" id="IPR000014">
    <property type="entry name" value="PAS"/>
</dbReference>
<dbReference type="Gene3D" id="6.10.340.10">
    <property type="match status" value="1"/>
</dbReference>
<keyword evidence="1" id="KW-0175">Coiled coil</keyword>
<dbReference type="Pfam" id="PF00989">
    <property type="entry name" value="PAS"/>
    <property type="match status" value="1"/>
</dbReference>
<feature type="domain" description="HAMP" evidence="4">
    <location>
        <begin position="231"/>
        <end position="284"/>
    </location>
</feature>
<dbReference type="SUPFAM" id="SSF158472">
    <property type="entry name" value="HAMP domain-like"/>
    <property type="match status" value="1"/>
</dbReference>
<comment type="caution">
    <text evidence="5">The sequence shown here is derived from an EMBL/GenBank/DDBJ whole genome shotgun (WGS) entry which is preliminary data.</text>
</comment>
<gene>
    <name evidence="5" type="ORF">SE37_15820</name>
</gene>
<feature type="coiled-coil region" evidence="1">
    <location>
        <begin position="272"/>
        <end position="299"/>
    </location>
</feature>
<dbReference type="GO" id="GO:0006355">
    <property type="term" value="P:regulation of DNA-templated transcription"/>
    <property type="evidence" value="ECO:0007669"/>
    <property type="project" value="InterPro"/>
</dbReference>
<dbReference type="Pfam" id="PF00672">
    <property type="entry name" value="HAMP"/>
    <property type="match status" value="1"/>
</dbReference>
<keyword evidence="2" id="KW-0472">Membrane</keyword>
<dbReference type="InterPro" id="IPR013767">
    <property type="entry name" value="PAS_fold"/>
</dbReference>
<dbReference type="PROSITE" id="PS50885">
    <property type="entry name" value="HAMP"/>
    <property type="match status" value="1"/>
</dbReference>
<evidence type="ECO:0000313" key="5">
    <source>
        <dbReference type="EMBL" id="KIE43982.1"/>
    </source>
</evidence>
<keyword evidence="6" id="KW-1185">Reference proteome</keyword>
<evidence type="ECO:0000313" key="6">
    <source>
        <dbReference type="Proteomes" id="UP000031433"/>
    </source>
</evidence>
<proteinExistence type="predicted"/>
<keyword evidence="2" id="KW-0812">Transmembrane</keyword>
<dbReference type="GO" id="GO:0007165">
    <property type="term" value="P:signal transduction"/>
    <property type="evidence" value="ECO:0007669"/>
    <property type="project" value="InterPro"/>
</dbReference>
<dbReference type="CDD" id="cd00130">
    <property type="entry name" value="PAS"/>
    <property type="match status" value="1"/>
</dbReference>
<evidence type="ECO:0000259" key="3">
    <source>
        <dbReference type="PROSITE" id="PS50112"/>
    </source>
</evidence>
<name>A0A0C1QSR2_9BACT</name>
<dbReference type="RefSeq" id="WP_039647853.1">
    <property type="nucleotide sequence ID" value="NZ_JXBL01000001.1"/>
</dbReference>
<accession>A0A0C1QSR2</accession>
<dbReference type="GO" id="GO:0016020">
    <property type="term" value="C:membrane"/>
    <property type="evidence" value="ECO:0007669"/>
    <property type="project" value="InterPro"/>
</dbReference>
<keyword evidence="2" id="KW-1133">Transmembrane helix</keyword>